<evidence type="ECO:0000259" key="5">
    <source>
        <dbReference type="PROSITE" id="PS50931"/>
    </source>
</evidence>
<evidence type="ECO:0000256" key="4">
    <source>
        <dbReference type="ARBA" id="ARBA00023163"/>
    </source>
</evidence>
<dbReference type="SUPFAM" id="SSF46785">
    <property type="entry name" value="Winged helix' DNA-binding domain"/>
    <property type="match status" value="1"/>
</dbReference>
<dbReference type="Gene3D" id="1.10.10.10">
    <property type="entry name" value="Winged helix-like DNA-binding domain superfamily/Winged helix DNA-binding domain"/>
    <property type="match status" value="1"/>
</dbReference>
<feature type="domain" description="HTH lysR-type" evidence="5">
    <location>
        <begin position="1"/>
        <end position="60"/>
    </location>
</feature>
<keyword evidence="3" id="KW-0238">DNA-binding</keyword>
<gene>
    <name evidence="6" type="primary">benM_1</name>
    <name evidence="6" type="ORF">SPTER_29310</name>
</gene>
<dbReference type="InterPro" id="IPR036390">
    <property type="entry name" value="WH_DNA-bd_sf"/>
</dbReference>
<dbReference type="KEGG" id="sted:SPTER_29310"/>
<evidence type="ECO:0000256" key="1">
    <source>
        <dbReference type="ARBA" id="ARBA00009437"/>
    </source>
</evidence>
<accession>A0A517DW12</accession>
<evidence type="ECO:0000256" key="3">
    <source>
        <dbReference type="ARBA" id="ARBA00023125"/>
    </source>
</evidence>
<keyword evidence="2" id="KW-0805">Transcription regulation</keyword>
<dbReference type="PANTHER" id="PTHR30346">
    <property type="entry name" value="TRANSCRIPTIONAL DUAL REGULATOR HCAR-RELATED"/>
    <property type="match status" value="1"/>
</dbReference>
<dbReference type="PROSITE" id="PS50931">
    <property type="entry name" value="HTH_LYSR"/>
    <property type="match status" value="1"/>
</dbReference>
<dbReference type="RefSeq" id="WP_144351026.1">
    <property type="nucleotide sequence ID" value="NZ_CP036259.1"/>
</dbReference>
<evidence type="ECO:0000313" key="7">
    <source>
        <dbReference type="Proteomes" id="UP000320776"/>
    </source>
</evidence>
<dbReference type="GO" id="GO:0003700">
    <property type="term" value="F:DNA-binding transcription factor activity"/>
    <property type="evidence" value="ECO:0007669"/>
    <property type="project" value="InterPro"/>
</dbReference>
<dbReference type="SUPFAM" id="SSF53850">
    <property type="entry name" value="Periplasmic binding protein-like II"/>
    <property type="match status" value="1"/>
</dbReference>
<reference evidence="6 7" key="1">
    <citation type="submission" date="2019-02" db="EMBL/GenBank/DDBJ databases">
        <title>Closed genome of Sporomusa termitida DSM 4440.</title>
        <authorList>
            <person name="Poehlein A."/>
            <person name="Daniel R."/>
        </authorList>
    </citation>
    <scope>NUCLEOTIDE SEQUENCE [LARGE SCALE GENOMIC DNA]</scope>
    <source>
        <strain evidence="6 7">DSM 4440</strain>
    </source>
</reference>
<dbReference type="Pfam" id="PF03466">
    <property type="entry name" value="LysR_substrate"/>
    <property type="match status" value="1"/>
</dbReference>
<keyword evidence="7" id="KW-1185">Reference proteome</keyword>
<dbReference type="PANTHER" id="PTHR30346:SF0">
    <property type="entry name" value="HCA OPERON TRANSCRIPTIONAL ACTIVATOR HCAR"/>
    <property type="match status" value="1"/>
</dbReference>
<dbReference type="InterPro" id="IPR000847">
    <property type="entry name" value="LysR_HTH_N"/>
</dbReference>
<dbReference type="InterPro" id="IPR005119">
    <property type="entry name" value="LysR_subst-bd"/>
</dbReference>
<dbReference type="GO" id="GO:0003677">
    <property type="term" value="F:DNA binding"/>
    <property type="evidence" value="ECO:0007669"/>
    <property type="project" value="UniProtKB-KW"/>
</dbReference>
<evidence type="ECO:0000313" key="6">
    <source>
        <dbReference type="EMBL" id="QDR81545.1"/>
    </source>
</evidence>
<dbReference type="CDD" id="cd05466">
    <property type="entry name" value="PBP2_LTTR_substrate"/>
    <property type="match status" value="1"/>
</dbReference>
<dbReference type="InterPro" id="IPR036388">
    <property type="entry name" value="WH-like_DNA-bd_sf"/>
</dbReference>
<dbReference type="Proteomes" id="UP000320776">
    <property type="component" value="Chromosome"/>
</dbReference>
<dbReference type="EMBL" id="CP036259">
    <property type="protein sequence ID" value="QDR81545.1"/>
    <property type="molecule type" value="Genomic_DNA"/>
</dbReference>
<dbReference type="PRINTS" id="PR00039">
    <property type="entry name" value="HTHLYSR"/>
</dbReference>
<evidence type="ECO:0000256" key="2">
    <source>
        <dbReference type="ARBA" id="ARBA00023015"/>
    </source>
</evidence>
<dbReference type="GO" id="GO:0032993">
    <property type="term" value="C:protein-DNA complex"/>
    <property type="evidence" value="ECO:0007669"/>
    <property type="project" value="TreeGrafter"/>
</dbReference>
<dbReference type="Gene3D" id="3.40.190.10">
    <property type="entry name" value="Periplasmic binding protein-like II"/>
    <property type="match status" value="2"/>
</dbReference>
<dbReference type="OrthoDB" id="1684752at2"/>
<protein>
    <submittedName>
        <fullName evidence="6">HTH-type transcriptional regulator BenM</fullName>
    </submittedName>
</protein>
<sequence>MYNAGLEAFLAVARMLNISRAAEQLNLAQSTVSKRLKDLESELGTALIERGQGSKSIRLTPAGEEFLDIAQRWSVLWNQAQALKSENPRLLLTLGTLDSLNYALFPPLYHALCQHRPKIRLSVTTSHSPDLYDLLERRQVDVGFTLLERSYPTILVDKLFSEPMVVLRPCTDGGAASRVLHPSELDSNYELFLASGPSYKIWHDQWWDPLNSNCIRLDCVQLIFSFLYSDKQWAIVPLSVARMAKSRGEFSISYLSESPPERICYKITHKYPKASTLASLAILDHYLKICLPVNFSLVDQAPDSSSLPGVPQRQKKA</sequence>
<dbReference type="Pfam" id="PF00126">
    <property type="entry name" value="HTH_1"/>
    <property type="match status" value="1"/>
</dbReference>
<dbReference type="AlphaFoldDB" id="A0A517DW12"/>
<name>A0A517DW12_9FIRM</name>
<comment type="similarity">
    <text evidence="1">Belongs to the LysR transcriptional regulatory family.</text>
</comment>
<organism evidence="6 7">
    <name type="scientific">Sporomusa termitida</name>
    <dbReference type="NCBI Taxonomy" id="2377"/>
    <lineage>
        <taxon>Bacteria</taxon>
        <taxon>Bacillati</taxon>
        <taxon>Bacillota</taxon>
        <taxon>Negativicutes</taxon>
        <taxon>Selenomonadales</taxon>
        <taxon>Sporomusaceae</taxon>
        <taxon>Sporomusa</taxon>
    </lineage>
</organism>
<proteinExistence type="inferred from homology"/>
<keyword evidence="4" id="KW-0804">Transcription</keyword>